<dbReference type="GO" id="GO:0004748">
    <property type="term" value="F:ribonucleoside-diphosphate reductase activity, thioredoxin disulfide as acceptor"/>
    <property type="evidence" value="ECO:0007669"/>
    <property type="project" value="TreeGrafter"/>
</dbReference>
<reference evidence="13" key="1">
    <citation type="journal article" date="2015" name="Nature">
        <title>Complex archaea that bridge the gap between prokaryotes and eukaryotes.</title>
        <authorList>
            <person name="Spang A."/>
            <person name="Saw J.H."/>
            <person name="Jorgensen S.L."/>
            <person name="Zaremba-Niedzwiedzka K."/>
            <person name="Martijn J."/>
            <person name="Lind A.E."/>
            <person name="van Eijk R."/>
            <person name="Schleper C."/>
            <person name="Guy L."/>
            <person name="Ettema T.J."/>
        </authorList>
    </citation>
    <scope>NUCLEOTIDE SEQUENCE</scope>
</reference>
<evidence type="ECO:0000256" key="9">
    <source>
        <dbReference type="ARBA" id="ARBA00023285"/>
    </source>
</evidence>
<comment type="cofactor">
    <cofactor evidence="1">
        <name>adenosylcob(III)alamin</name>
        <dbReference type="ChEBI" id="CHEBI:18408"/>
    </cofactor>
</comment>
<keyword evidence="7" id="KW-1015">Disulfide bond</keyword>
<evidence type="ECO:0000256" key="3">
    <source>
        <dbReference type="ARBA" id="ARBA00012275"/>
    </source>
</evidence>
<dbReference type="GO" id="GO:0008998">
    <property type="term" value="F:ribonucleoside-triphosphate reductase (thioredoxin) activity"/>
    <property type="evidence" value="ECO:0007669"/>
    <property type="project" value="UniProtKB-EC"/>
</dbReference>
<keyword evidence="4" id="KW-0846">Cobalamin</keyword>
<keyword evidence="8" id="KW-0676">Redox-active center</keyword>
<sequence length="658" mass="74329">MTAPKRLVLTDAFLTPYKRRKPQWGYDALGGVVYKRTYSRQKEDGKFEEWWETIKRVVEGAYYAQILHCSKFNLEFNYNKGQISAQKMYDLIFTMKFLPPGRGLWAMGTKYVEERGAASLNNCGFISTKTIRKHFSYPFTFLMDMSMLGVGVGSDTRGAGTTKMHEPAHSEEIFVVEDSREGWVASVEIILDAFGGAGAKLPAGFDYSKVRKAGMPLKSFGGIASGPEPLEDLHNTVIKMLTSYIGKDVTSTLIVDLFNYIGKCVVAGGIRRTAELMLGFPEDIEFNNLKNPDLFPDELKDYRWASNNCNFATIGMDYEPFVPRIMANGEPSFFWLENARHYGRMKDGWGDWDIFVDGQNPCGEQSLEDGELCCLVEFYPFKHDSLEDMQETLKFAYLYAKSVTLIPTHNPKTNAVIGRNRRIGTAPSGIVQGIQKFKFRNLMNSLDQGYDYLTELDKIYSRWLGVPTSIKRTSVKPSGTISLLVGATPGVHHPHSEYYLRNVRFDKFSPILPHLTEAGYPVEPSIQNDNTIVVSFPVHEEYFSKSKSDVTIWEQFELVASIQRYWSDNQVSVTITVKPEEACQLAMALSMYETSLKSVSLLPLEDHGYPQAPYITIDKEAYEGLVSKIKPLNISKLQAHELTDKFCDGDACLIDTQP</sequence>
<evidence type="ECO:0000313" key="13">
    <source>
        <dbReference type="EMBL" id="KKN98424.1"/>
    </source>
</evidence>
<dbReference type="InterPro" id="IPR050862">
    <property type="entry name" value="RdRp_reductase_class-2"/>
</dbReference>
<feature type="domain" description="Ribonucleotide reductase alpha-helical" evidence="11">
    <location>
        <begin position="9"/>
        <end position="109"/>
    </location>
</feature>
<dbReference type="Pfam" id="PF21995">
    <property type="entry name" value="RNR-II_ins_dom"/>
    <property type="match status" value="1"/>
</dbReference>
<evidence type="ECO:0000256" key="7">
    <source>
        <dbReference type="ARBA" id="ARBA00023157"/>
    </source>
</evidence>
<keyword evidence="5" id="KW-0235">DNA replication</keyword>
<dbReference type="EMBL" id="LAZR01000051">
    <property type="protein sequence ID" value="KKN98424.1"/>
    <property type="molecule type" value="Genomic_DNA"/>
</dbReference>
<dbReference type="EC" id="1.17.4.2" evidence="3"/>
<dbReference type="AlphaFoldDB" id="A0A0F9V374"/>
<keyword evidence="9" id="KW-0170">Cobalt</keyword>
<evidence type="ECO:0000256" key="1">
    <source>
        <dbReference type="ARBA" id="ARBA00001922"/>
    </source>
</evidence>
<evidence type="ECO:0000259" key="12">
    <source>
        <dbReference type="Pfam" id="PF21995"/>
    </source>
</evidence>
<evidence type="ECO:0000256" key="4">
    <source>
        <dbReference type="ARBA" id="ARBA00022628"/>
    </source>
</evidence>
<comment type="similarity">
    <text evidence="2">Belongs to the class II ribonucleoside-triphosphate reductase family.</text>
</comment>
<comment type="catalytic activity">
    <reaction evidence="10">
        <text>a 2'-deoxyribonucleoside 5'-triphosphate + [thioredoxin]-disulfide + H2O = a ribonucleoside 5'-triphosphate + [thioredoxin]-dithiol</text>
        <dbReference type="Rhea" id="RHEA:12701"/>
        <dbReference type="Rhea" id="RHEA-COMP:10698"/>
        <dbReference type="Rhea" id="RHEA-COMP:10700"/>
        <dbReference type="ChEBI" id="CHEBI:15377"/>
        <dbReference type="ChEBI" id="CHEBI:29950"/>
        <dbReference type="ChEBI" id="CHEBI:50058"/>
        <dbReference type="ChEBI" id="CHEBI:61557"/>
        <dbReference type="ChEBI" id="CHEBI:61560"/>
        <dbReference type="EC" id="1.17.4.2"/>
    </reaction>
</comment>
<organism evidence="13">
    <name type="scientific">marine sediment metagenome</name>
    <dbReference type="NCBI Taxonomy" id="412755"/>
    <lineage>
        <taxon>unclassified sequences</taxon>
        <taxon>metagenomes</taxon>
        <taxon>ecological metagenomes</taxon>
    </lineage>
</organism>
<evidence type="ECO:0000256" key="2">
    <source>
        <dbReference type="ARBA" id="ARBA00005654"/>
    </source>
</evidence>
<dbReference type="Gene3D" id="3.20.70.20">
    <property type="match status" value="3"/>
</dbReference>
<dbReference type="InterPro" id="IPR040763">
    <property type="entry name" value="RNR_alpha_hel"/>
</dbReference>
<dbReference type="GO" id="GO:0031419">
    <property type="term" value="F:cobalamin binding"/>
    <property type="evidence" value="ECO:0007669"/>
    <property type="project" value="UniProtKB-KW"/>
</dbReference>
<dbReference type="SUPFAM" id="SSF51998">
    <property type="entry name" value="PFL-like glycyl radical enzymes"/>
    <property type="match status" value="1"/>
</dbReference>
<evidence type="ECO:0000259" key="11">
    <source>
        <dbReference type="Pfam" id="PF17975"/>
    </source>
</evidence>
<name>A0A0F9V374_9ZZZZ</name>
<dbReference type="PANTHER" id="PTHR43371">
    <property type="entry name" value="VITAMIN B12-DEPENDENT RIBONUCLEOTIDE REDUCTASE"/>
    <property type="match status" value="1"/>
</dbReference>
<evidence type="ECO:0000256" key="8">
    <source>
        <dbReference type="ARBA" id="ARBA00023284"/>
    </source>
</evidence>
<gene>
    <name evidence="13" type="ORF">LCGC14_0145160</name>
</gene>
<dbReference type="Pfam" id="PF17975">
    <property type="entry name" value="RNR_Alpha"/>
    <property type="match status" value="1"/>
</dbReference>
<comment type="caution">
    <text evidence="13">The sequence shown here is derived from an EMBL/GenBank/DDBJ whole genome shotgun (WGS) entry which is preliminary data.</text>
</comment>
<dbReference type="PANTHER" id="PTHR43371:SF1">
    <property type="entry name" value="RIBONUCLEOSIDE-DIPHOSPHATE REDUCTASE"/>
    <property type="match status" value="1"/>
</dbReference>
<dbReference type="InterPro" id="IPR054158">
    <property type="entry name" value="RNR-II_ins_dom"/>
</dbReference>
<keyword evidence="6" id="KW-0560">Oxidoreductase</keyword>
<dbReference type="GO" id="GO:0006260">
    <property type="term" value="P:DNA replication"/>
    <property type="evidence" value="ECO:0007669"/>
    <property type="project" value="UniProtKB-KW"/>
</dbReference>
<accession>A0A0F9V374</accession>
<evidence type="ECO:0000256" key="10">
    <source>
        <dbReference type="ARBA" id="ARBA00048987"/>
    </source>
</evidence>
<evidence type="ECO:0000256" key="5">
    <source>
        <dbReference type="ARBA" id="ARBA00022705"/>
    </source>
</evidence>
<proteinExistence type="inferred from homology"/>
<evidence type="ECO:0000256" key="6">
    <source>
        <dbReference type="ARBA" id="ARBA00023002"/>
    </source>
</evidence>
<feature type="domain" description="B12-dependent ribonucleotide reductase insertion" evidence="12">
    <location>
        <begin position="161"/>
        <end position="237"/>
    </location>
</feature>
<protein>
    <recommendedName>
        <fullName evidence="3">ribonucleoside-triphosphate reductase (thioredoxin)</fullName>
        <ecNumber evidence="3">1.17.4.2</ecNumber>
    </recommendedName>
</protein>